<keyword evidence="1" id="KW-1133">Transmembrane helix</keyword>
<keyword evidence="1" id="KW-0472">Membrane</keyword>
<name>A0A2N9J2H4_FAGSY</name>
<keyword evidence="1" id="KW-0812">Transmembrane</keyword>
<proteinExistence type="predicted"/>
<evidence type="ECO:0000256" key="1">
    <source>
        <dbReference type="SAM" id="Phobius"/>
    </source>
</evidence>
<accession>A0A2N9J2H4</accession>
<organism evidence="2">
    <name type="scientific">Fagus sylvatica</name>
    <name type="common">Beechnut</name>
    <dbReference type="NCBI Taxonomy" id="28930"/>
    <lineage>
        <taxon>Eukaryota</taxon>
        <taxon>Viridiplantae</taxon>
        <taxon>Streptophyta</taxon>
        <taxon>Embryophyta</taxon>
        <taxon>Tracheophyta</taxon>
        <taxon>Spermatophyta</taxon>
        <taxon>Magnoliopsida</taxon>
        <taxon>eudicotyledons</taxon>
        <taxon>Gunneridae</taxon>
        <taxon>Pentapetalae</taxon>
        <taxon>rosids</taxon>
        <taxon>fabids</taxon>
        <taxon>Fagales</taxon>
        <taxon>Fagaceae</taxon>
        <taxon>Fagus</taxon>
    </lineage>
</organism>
<gene>
    <name evidence="2" type="ORF">FSB_LOCUS58890</name>
</gene>
<dbReference type="AlphaFoldDB" id="A0A2N9J2H4"/>
<dbReference type="EMBL" id="OIVN01006342">
    <property type="protein sequence ID" value="SPD31008.1"/>
    <property type="molecule type" value="Genomic_DNA"/>
</dbReference>
<sequence>MSLVRFFAKQRPGQSMKLLPMPLIAAILPPRPPPPPSPFRSPPSPFRPPALAGPLPSRLFFGRHGHTWTWVEIKSAMKEKMQKAVGILLPILKIAVISFVQAFMAAMAVEMHTRLMVSFLVIRNRQIRNRQRKGKKGRGMIT</sequence>
<protein>
    <submittedName>
        <fullName evidence="2">Uncharacterized protein</fullName>
    </submittedName>
</protein>
<reference evidence="2" key="1">
    <citation type="submission" date="2018-02" db="EMBL/GenBank/DDBJ databases">
        <authorList>
            <person name="Cohen D.B."/>
            <person name="Kent A.D."/>
        </authorList>
    </citation>
    <scope>NUCLEOTIDE SEQUENCE</scope>
</reference>
<feature type="transmembrane region" description="Helical" evidence="1">
    <location>
        <begin position="84"/>
        <end position="109"/>
    </location>
</feature>
<evidence type="ECO:0000313" key="2">
    <source>
        <dbReference type="EMBL" id="SPD31008.1"/>
    </source>
</evidence>